<feature type="transmembrane region" description="Helical" evidence="1">
    <location>
        <begin position="359"/>
        <end position="379"/>
    </location>
</feature>
<feature type="transmembrane region" description="Helical" evidence="1">
    <location>
        <begin position="303"/>
        <end position="322"/>
    </location>
</feature>
<feature type="transmembrane region" description="Helical" evidence="1">
    <location>
        <begin position="152"/>
        <end position="169"/>
    </location>
</feature>
<comment type="caution">
    <text evidence="2">The sequence shown here is derived from an EMBL/GenBank/DDBJ whole genome shotgun (WGS) entry which is preliminary data.</text>
</comment>
<dbReference type="Proteomes" id="UP000824007">
    <property type="component" value="Unassembled WGS sequence"/>
</dbReference>
<reference evidence="2" key="2">
    <citation type="submission" date="2021-04" db="EMBL/GenBank/DDBJ databases">
        <authorList>
            <person name="Gilroy R."/>
        </authorList>
    </citation>
    <scope>NUCLEOTIDE SEQUENCE</scope>
    <source>
        <strain evidence="2">ChiSxjej3B15-24422</strain>
    </source>
</reference>
<evidence type="ECO:0000313" key="3">
    <source>
        <dbReference type="Proteomes" id="UP000824007"/>
    </source>
</evidence>
<evidence type="ECO:0000256" key="1">
    <source>
        <dbReference type="SAM" id="Phobius"/>
    </source>
</evidence>
<feature type="transmembrane region" description="Helical" evidence="1">
    <location>
        <begin position="276"/>
        <end position="296"/>
    </location>
</feature>
<dbReference type="InterPro" id="IPR049458">
    <property type="entry name" value="EpsG-like"/>
</dbReference>
<sequence length="406" mass="45487">MKGILFYGCVGVLTVGAAWLVKTEYGGPAWENGRTGRNEAGRSAAGGEMAGGRMAGRRMTRRRAMNASVLLFLFMVLTGLAALRIDVGNDYGNYVNTFHEIFVGGYVVTEPGFNLLVRVLYTLSGGENYLLVFGVFAAATTFLFLKAMYDQSLDFSLSFALFMLLGLYFRTFNTVRYYFVLAVTLYSLRYVLKREYGKFVLLILGAALFHKSVLVVIPLYLIALLPWKKWQVAIGAVFAASLPLFQDFWMEILLKLYPSYQNTVYLEQGTGLEGSLMGIVRCAAVLAFCLAGWRTVKESPANLFYFKLNLLGLALYTCASFLPLISRLGYYLITPQLLLVPGVLCAMKRGEKGWDRRTLLYGAVLILSALYFGVFLLTADQVGVRVLPYHTWVFTEREWLNGSYIF</sequence>
<feature type="transmembrane region" description="Helical" evidence="1">
    <location>
        <begin position="128"/>
        <end position="145"/>
    </location>
</feature>
<proteinExistence type="predicted"/>
<name>A0A9D2C6K2_9FIRM</name>
<keyword evidence="1" id="KW-0812">Transmembrane</keyword>
<feature type="transmembrane region" description="Helical" evidence="1">
    <location>
        <begin position="199"/>
        <end position="223"/>
    </location>
</feature>
<protein>
    <submittedName>
        <fullName evidence="2">EpsG family protein</fullName>
    </submittedName>
</protein>
<dbReference type="Pfam" id="PF14897">
    <property type="entry name" value="EpsG"/>
    <property type="match status" value="1"/>
</dbReference>
<dbReference type="AlphaFoldDB" id="A0A9D2C6K2"/>
<accession>A0A9D2C6K2</accession>
<keyword evidence="1" id="KW-1133">Transmembrane helix</keyword>
<dbReference type="EMBL" id="DXDD01000145">
    <property type="protein sequence ID" value="HIY61357.1"/>
    <property type="molecule type" value="Genomic_DNA"/>
</dbReference>
<evidence type="ECO:0000313" key="2">
    <source>
        <dbReference type="EMBL" id="HIY61357.1"/>
    </source>
</evidence>
<gene>
    <name evidence="2" type="ORF">H9831_11885</name>
</gene>
<organism evidence="2 3">
    <name type="scientific">Candidatus Eisenbergiella pullistercoris</name>
    <dbReference type="NCBI Taxonomy" id="2838555"/>
    <lineage>
        <taxon>Bacteria</taxon>
        <taxon>Bacillati</taxon>
        <taxon>Bacillota</taxon>
        <taxon>Clostridia</taxon>
        <taxon>Lachnospirales</taxon>
        <taxon>Lachnospiraceae</taxon>
        <taxon>Eisenbergiella</taxon>
    </lineage>
</organism>
<feature type="transmembrane region" description="Helical" evidence="1">
    <location>
        <begin position="328"/>
        <end position="347"/>
    </location>
</feature>
<reference evidence="2" key="1">
    <citation type="journal article" date="2021" name="PeerJ">
        <title>Extensive microbial diversity within the chicken gut microbiome revealed by metagenomics and culture.</title>
        <authorList>
            <person name="Gilroy R."/>
            <person name="Ravi A."/>
            <person name="Getino M."/>
            <person name="Pursley I."/>
            <person name="Horton D.L."/>
            <person name="Alikhan N.F."/>
            <person name="Baker D."/>
            <person name="Gharbi K."/>
            <person name="Hall N."/>
            <person name="Watson M."/>
            <person name="Adriaenssens E.M."/>
            <person name="Foster-Nyarko E."/>
            <person name="Jarju S."/>
            <person name="Secka A."/>
            <person name="Antonio M."/>
            <person name="Oren A."/>
            <person name="Chaudhuri R.R."/>
            <person name="La Ragione R."/>
            <person name="Hildebrand F."/>
            <person name="Pallen M.J."/>
        </authorList>
    </citation>
    <scope>NUCLEOTIDE SEQUENCE</scope>
    <source>
        <strain evidence="2">ChiSxjej3B15-24422</strain>
    </source>
</reference>
<feature type="transmembrane region" description="Helical" evidence="1">
    <location>
        <begin position="64"/>
        <end position="85"/>
    </location>
</feature>
<keyword evidence="1" id="KW-0472">Membrane</keyword>